<dbReference type="GO" id="GO:0016887">
    <property type="term" value="F:ATP hydrolysis activity"/>
    <property type="evidence" value="ECO:0007669"/>
    <property type="project" value="InterPro"/>
</dbReference>
<dbReference type="RefSeq" id="WP_013700417.1">
    <property type="nucleotide sequence ID" value="NC_015385.1"/>
</dbReference>
<evidence type="ECO:0000256" key="10">
    <source>
        <dbReference type="ARBA" id="ARBA00023136"/>
    </source>
</evidence>
<dbReference type="SMART" id="SM00382">
    <property type="entry name" value="AAA"/>
    <property type="match status" value="1"/>
</dbReference>
<comment type="similarity">
    <text evidence="3">Belongs to the ABC transporter superfamily.</text>
</comment>
<evidence type="ECO:0000256" key="11">
    <source>
        <dbReference type="RuleBase" id="RU363032"/>
    </source>
</evidence>
<comment type="similarity">
    <text evidence="11">Belongs to the binding-protein-dependent transport system permease family.</text>
</comment>
<dbReference type="PROSITE" id="PS50928">
    <property type="entry name" value="ABC_TM1"/>
    <property type="match status" value="1"/>
</dbReference>
<dbReference type="SUPFAM" id="SSF161098">
    <property type="entry name" value="MetI-like"/>
    <property type="match status" value="1"/>
</dbReference>
<evidence type="ECO:0000313" key="14">
    <source>
        <dbReference type="EMBL" id="AEB13106.1"/>
    </source>
</evidence>
<evidence type="ECO:0000256" key="7">
    <source>
        <dbReference type="ARBA" id="ARBA00022741"/>
    </source>
</evidence>
<dbReference type="Pfam" id="PF00005">
    <property type="entry name" value="ABC_tran"/>
    <property type="match status" value="1"/>
</dbReference>
<comment type="subcellular location">
    <subcellularLocation>
        <location evidence="1">Cell inner membrane</location>
        <topology evidence="1">Peripheral membrane protein</topology>
    </subcellularLocation>
    <subcellularLocation>
        <location evidence="2 11">Cell membrane</location>
        <topology evidence="2 11">Multi-pass membrane protein</topology>
    </subcellularLocation>
</comment>
<dbReference type="GO" id="GO:0055085">
    <property type="term" value="P:transmembrane transport"/>
    <property type="evidence" value="ECO:0007669"/>
    <property type="project" value="InterPro"/>
</dbReference>
<feature type="transmembrane region" description="Helical" evidence="11">
    <location>
        <begin position="316"/>
        <end position="336"/>
    </location>
</feature>
<dbReference type="eggNOG" id="COG0444">
    <property type="taxonomic scope" value="Bacteria"/>
</dbReference>
<dbReference type="PANTHER" id="PTHR43297">
    <property type="entry name" value="OLIGOPEPTIDE TRANSPORT ATP-BINDING PROTEIN APPD"/>
    <property type="match status" value="1"/>
</dbReference>
<dbReference type="Gene3D" id="3.40.50.300">
    <property type="entry name" value="P-loop containing nucleotide triphosphate hydrolases"/>
    <property type="match status" value="1"/>
</dbReference>
<dbReference type="PANTHER" id="PTHR43297:SF2">
    <property type="entry name" value="DIPEPTIDE TRANSPORT ATP-BINDING PROTEIN DPPD"/>
    <property type="match status" value="1"/>
</dbReference>
<dbReference type="InterPro" id="IPR003593">
    <property type="entry name" value="AAA+_ATPase"/>
</dbReference>
<dbReference type="Gene3D" id="1.10.3720.10">
    <property type="entry name" value="MetI-like"/>
    <property type="match status" value="1"/>
</dbReference>
<dbReference type="CDD" id="cd03257">
    <property type="entry name" value="ABC_NikE_OppD_transporters"/>
    <property type="match status" value="1"/>
</dbReference>
<keyword evidence="6 11" id="KW-0812">Transmembrane</keyword>
<reference evidence="15" key="2">
    <citation type="submission" date="2011-04" db="EMBL/GenBank/DDBJ databases">
        <title>The complete genome of chromosome of Treponema succinifaciens DSM 2489.</title>
        <authorList>
            <person name="Lucas S."/>
            <person name="Copeland A."/>
            <person name="Lapidus A."/>
            <person name="Bruce D."/>
            <person name="Goodwin L."/>
            <person name="Pitluck S."/>
            <person name="Peters L."/>
            <person name="Kyrpides N."/>
            <person name="Mavromatis K."/>
            <person name="Ivanova N."/>
            <person name="Ovchinnikova G."/>
            <person name="Teshima H."/>
            <person name="Detter J.C."/>
            <person name="Tapia R."/>
            <person name="Han C."/>
            <person name="Land M."/>
            <person name="Hauser L."/>
            <person name="Markowitz V."/>
            <person name="Cheng J.-F."/>
            <person name="Hugenholtz P."/>
            <person name="Woyke T."/>
            <person name="Wu D."/>
            <person name="Gronow S."/>
            <person name="Wellnitz S."/>
            <person name="Brambilla E."/>
            <person name="Klenk H.-P."/>
            <person name="Eisen J.A."/>
        </authorList>
    </citation>
    <scope>NUCLEOTIDE SEQUENCE [LARGE SCALE GENOMIC DNA]</scope>
    <source>
        <strain evidence="15">ATCC 33096 / DSM 2489 / 6091</strain>
    </source>
</reference>
<evidence type="ECO:0000256" key="1">
    <source>
        <dbReference type="ARBA" id="ARBA00004417"/>
    </source>
</evidence>
<dbReference type="Proteomes" id="UP000006852">
    <property type="component" value="Chromosome"/>
</dbReference>
<keyword evidence="14" id="KW-0378">Hydrolase</keyword>
<sequence length="692" mass="77089">MKQLFKYITGRPVALASLIVIAMIYIVMIFAEFFAPYSATASFSEDTFHPANIELTSKGLKVREFRVLESTTWHYAKVKDLRHNLKFFVHGHKYKVLGIIPCDLHLFGTEPDSNGNQYPVFLIGADNLGRDLFSRIVYGSRISLTIGFIASAVSLVLAIIFGGLAGFYGGSTDWFIMRFSEFFMLIPSLYLILFLRSLLNTNMDSGTSYMVITVILSLVGWPGSARTLRGMIHSIKREEFIQNAVLEGTPSLVIIFKYIIPQIASLLIVSTTLSIPGFIMSETTLSYLGLGINDPAVSWGSLINRDISTLNNLKNFPWLLTPVWILLAVTLAFNFLGDSLRDFYDPFHSVFPTWKKRRLEKKIKTHPAQCEFSMAELQRSFLTVQNLFVTFDITTGNKNIQIQAVRGVTFSMKRGEILGIVGESGSGKSVSTTAISGLLPGNAFVEGRIFFKGIELTSLSQDQFRELRGRKIGCIFQEPGRSFDPLQSIGNVFAETLKNSEPELSKEECKKRAVELLNEVGLPDAEKRLKNFPHQFSGGQLQRISIALSLAQGCDLLIADEPTTALDVTIQAQIVELLADLRNKRGLSIIFISHNIDLVALLCDNIIVMYGGLIMEKGTSAQIIKNPRHPYTKALLASTPKFGSHYTEQELSSIPGRVTDPASPVPGCPFAPRCGFKKDECEKENFRCYKMI</sequence>
<proteinExistence type="inferred from homology"/>
<dbReference type="InterPro" id="IPR000515">
    <property type="entry name" value="MetI-like"/>
</dbReference>
<dbReference type="InterPro" id="IPR003439">
    <property type="entry name" value="ABC_transporter-like_ATP-bd"/>
</dbReference>
<feature type="transmembrane region" description="Helical" evidence="11">
    <location>
        <begin position="142"/>
        <end position="168"/>
    </location>
</feature>
<keyword evidence="4 11" id="KW-0813">Transport</keyword>
<dbReference type="OrthoDB" id="337094at2"/>
<evidence type="ECO:0000256" key="8">
    <source>
        <dbReference type="ARBA" id="ARBA00022840"/>
    </source>
</evidence>
<feature type="domain" description="ABC transmembrane type-1" evidence="13">
    <location>
        <begin position="140"/>
        <end position="337"/>
    </location>
</feature>
<dbReference type="InterPro" id="IPR027417">
    <property type="entry name" value="P-loop_NTPase"/>
</dbReference>
<dbReference type="GO" id="GO:0005886">
    <property type="term" value="C:plasma membrane"/>
    <property type="evidence" value="ECO:0007669"/>
    <property type="project" value="UniProtKB-SubCell"/>
</dbReference>
<evidence type="ECO:0000256" key="4">
    <source>
        <dbReference type="ARBA" id="ARBA00022448"/>
    </source>
</evidence>
<dbReference type="InterPro" id="IPR025966">
    <property type="entry name" value="OppC_N"/>
</dbReference>
<evidence type="ECO:0000256" key="5">
    <source>
        <dbReference type="ARBA" id="ARBA00022475"/>
    </source>
</evidence>
<dbReference type="GO" id="GO:0005524">
    <property type="term" value="F:ATP binding"/>
    <property type="evidence" value="ECO:0007669"/>
    <property type="project" value="UniProtKB-KW"/>
</dbReference>
<protein>
    <submittedName>
        <fullName evidence="14">Oligopeptide/dipeptide ABC transporter, ATPase subunit</fullName>
        <ecNumber evidence="14">3.6.3.24</ecNumber>
    </submittedName>
</protein>
<accession>F2NV02</accession>
<dbReference type="Pfam" id="PF12911">
    <property type="entry name" value="OppC_N"/>
    <property type="match status" value="1"/>
</dbReference>
<keyword evidence="8" id="KW-0067">ATP-binding</keyword>
<dbReference type="GeneID" id="302997383"/>
<feature type="transmembrane region" description="Helical" evidence="11">
    <location>
        <begin position="12"/>
        <end position="35"/>
    </location>
</feature>
<dbReference type="CDD" id="cd06261">
    <property type="entry name" value="TM_PBP2"/>
    <property type="match status" value="1"/>
</dbReference>
<dbReference type="InterPro" id="IPR050388">
    <property type="entry name" value="ABC_Ni/Peptide_Import"/>
</dbReference>
<dbReference type="EMBL" id="CP002631">
    <property type="protein sequence ID" value="AEB13106.1"/>
    <property type="molecule type" value="Genomic_DNA"/>
</dbReference>
<keyword evidence="7" id="KW-0547">Nucleotide-binding</keyword>
<dbReference type="KEGG" id="tsu:Tresu_0140"/>
<reference evidence="14 15" key="1">
    <citation type="journal article" date="2011" name="Stand. Genomic Sci.">
        <title>Complete genome sequence of Treponema succinifaciens type strain (6091).</title>
        <authorList>
            <person name="Han C."/>
            <person name="Gronow S."/>
            <person name="Teshima H."/>
            <person name="Lapidus A."/>
            <person name="Nolan M."/>
            <person name="Lucas S."/>
            <person name="Hammon N."/>
            <person name="Deshpande S."/>
            <person name="Cheng J.F."/>
            <person name="Zeytun A."/>
            <person name="Tapia R."/>
            <person name="Goodwin L."/>
            <person name="Pitluck S."/>
            <person name="Liolios K."/>
            <person name="Pagani I."/>
            <person name="Ivanova N."/>
            <person name="Mavromatis K."/>
            <person name="Mikhailova N."/>
            <person name="Huntemann M."/>
            <person name="Pati A."/>
            <person name="Chen A."/>
            <person name="Palaniappan K."/>
            <person name="Land M."/>
            <person name="Hauser L."/>
            <person name="Brambilla E.M."/>
            <person name="Rohde M."/>
            <person name="Goker M."/>
            <person name="Woyke T."/>
            <person name="Bristow J."/>
            <person name="Eisen J.A."/>
            <person name="Markowitz V."/>
            <person name="Hugenholtz P."/>
            <person name="Kyrpides N.C."/>
            <person name="Klenk H.P."/>
            <person name="Detter J.C."/>
        </authorList>
    </citation>
    <scope>NUCLEOTIDE SEQUENCE [LARGE SCALE GENOMIC DNA]</scope>
    <source>
        <strain evidence="15">ATCC 33096 / DSM 2489 / 6091</strain>
    </source>
</reference>
<dbReference type="HOGENOM" id="CLU_000604_70_2_12"/>
<evidence type="ECO:0000256" key="6">
    <source>
        <dbReference type="ARBA" id="ARBA00022692"/>
    </source>
</evidence>
<evidence type="ECO:0000256" key="2">
    <source>
        <dbReference type="ARBA" id="ARBA00004651"/>
    </source>
</evidence>
<dbReference type="eggNOG" id="COG1173">
    <property type="taxonomic scope" value="Bacteria"/>
</dbReference>
<organism evidence="14 15">
    <name type="scientific">Treponema succinifaciens (strain ATCC 33096 / DSM 2489 / 6091)</name>
    <dbReference type="NCBI Taxonomy" id="869209"/>
    <lineage>
        <taxon>Bacteria</taxon>
        <taxon>Pseudomonadati</taxon>
        <taxon>Spirochaetota</taxon>
        <taxon>Spirochaetia</taxon>
        <taxon>Spirochaetales</taxon>
        <taxon>Treponemataceae</taxon>
        <taxon>Treponema</taxon>
    </lineage>
</organism>
<dbReference type="NCBIfam" id="TIGR01727">
    <property type="entry name" value="oligo_HPY"/>
    <property type="match status" value="1"/>
</dbReference>
<dbReference type="Pfam" id="PF00528">
    <property type="entry name" value="BPD_transp_1"/>
    <property type="match status" value="1"/>
</dbReference>
<dbReference type="PROSITE" id="PS50893">
    <property type="entry name" value="ABC_TRANSPORTER_2"/>
    <property type="match status" value="1"/>
</dbReference>
<dbReference type="SUPFAM" id="SSF52540">
    <property type="entry name" value="P-loop containing nucleoside triphosphate hydrolases"/>
    <property type="match status" value="1"/>
</dbReference>
<dbReference type="STRING" id="869209.Tresu_0140"/>
<name>F2NV02_TRES6</name>
<evidence type="ECO:0000256" key="3">
    <source>
        <dbReference type="ARBA" id="ARBA00005417"/>
    </source>
</evidence>
<dbReference type="InterPro" id="IPR017871">
    <property type="entry name" value="ABC_transporter-like_CS"/>
</dbReference>
<gene>
    <name evidence="14" type="ordered locus">Tresu_0140</name>
</gene>
<keyword evidence="10 11" id="KW-0472">Membrane</keyword>
<dbReference type="AlphaFoldDB" id="F2NV02"/>
<evidence type="ECO:0000259" key="13">
    <source>
        <dbReference type="PROSITE" id="PS50928"/>
    </source>
</evidence>
<evidence type="ECO:0000259" key="12">
    <source>
        <dbReference type="PROSITE" id="PS50893"/>
    </source>
</evidence>
<dbReference type="InterPro" id="IPR013563">
    <property type="entry name" value="Oligopep_ABC_C"/>
</dbReference>
<keyword evidence="9 11" id="KW-1133">Transmembrane helix</keyword>
<evidence type="ECO:0000256" key="9">
    <source>
        <dbReference type="ARBA" id="ARBA00022989"/>
    </source>
</evidence>
<evidence type="ECO:0000313" key="15">
    <source>
        <dbReference type="Proteomes" id="UP000006852"/>
    </source>
</evidence>
<keyword evidence="15" id="KW-1185">Reference proteome</keyword>
<dbReference type="PROSITE" id="PS00211">
    <property type="entry name" value="ABC_TRANSPORTER_1"/>
    <property type="match status" value="1"/>
</dbReference>
<dbReference type="FunFam" id="3.40.50.300:FF:000016">
    <property type="entry name" value="Oligopeptide ABC transporter ATP-binding component"/>
    <property type="match status" value="1"/>
</dbReference>
<feature type="transmembrane region" description="Helical" evidence="11">
    <location>
        <begin position="175"/>
        <end position="195"/>
    </location>
</feature>
<dbReference type="Pfam" id="PF08352">
    <property type="entry name" value="oligo_HPY"/>
    <property type="match status" value="1"/>
</dbReference>
<dbReference type="EC" id="3.6.3.24" evidence="14"/>
<dbReference type="InterPro" id="IPR035906">
    <property type="entry name" value="MetI-like_sf"/>
</dbReference>
<feature type="transmembrane region" description="Helical" evidence="11">
    <location>
        <begin position="207"/>
        <end position="228"/>
    </location>
</feature>
<keyword evidence="5" id="KW-1003">Cell membrane</keyword>
<dbReference type="GO" id="GO:0015833">
    <property type="term" value="P:peptide transport"/>
    <property type="evidence" value="ECO:0007669"/>
    <property type="project" value="InterPro"/>
</dbReference>
<feature type="domain" description="ABC transporter" evidence="12">
    <location>
        <begin position="382"/>
        <end position="636"/>
    </location>
</feature>